<feature type="domain" description="HTH cro/C1-type" evidence="2">
    <location>
        <begin position="71"/>
        <end position="126"/>
    </location>
</feature>
<evidence type="ECO:0000256" key="1">
    <source>
        <dbReference type="SAM" id="MobiDB-lite"/>
    </source>
</evidence>
<feature type="region of interest" description="Disordered" evidence="1">
    <location>
        <begin position="35"/>
        <end position="56"/>
    </location>
</feature>
<dbReference type="InterPro" id="IPR001387">
    <property type="entry name" value="Cro/C1-type_HTH"/>
</dbReference>
<gene>
    <name evidence="3" type="ORF">GCM10011579_028830</name>
</gene>
<name>A0A917Y1I1_9ACTN</name>
<keyword evidence="4" id="KW-1185">Reference proteome</keyword>
<dbReference type="Proteomes" id="UP000600365">
    <property type="component" value="Unassembled WGS sequence"/>
</dbReference>
<protein>
    <recommendedName>
        <fullName evidence="2">HTH cro/C1-type domain-containing protein</fullName>
    </recommendedName>
</protein>
<evidence type="ECO:0000259" key="2">
    <source>
        <dbReference type="PROSITE" id="PS50943"/>
    </source>
</evidence>
<dbReference type="SMART" id="SM00530">
    <property type="entry name" value="HTH_XRE"/>
    <property type="match status" value="1"/>
</dbReference>
<dbReference type="CDD" id="cd00093">
    <property type="entry name" value="HTH_XRE"/>
    <property type="match status" value="1"/>
</dbReference>
<evidence type="ECO:0000313" key="3">
    <source>
        <dbReference type="EMBL" id="GGN62050.1"/>
    </source>
</evidence>
<dbReference type="InterPro" id="IPR039554">
    <property type="entry name" value="HigA2-like_HTH"/>
</dbReference>
<evidence type="ECO:0000313" key="4">
    <source>
        <dbReference type="Proteomes" id="UP000600365"/>
    </source>
</evidence>
<dbReference type="PROSITE" id="PS50943">
    <property type="entry name" value="HTH_CROC1"/>
    <property type="match status" value="1"/>
</dbReference>
<dbReference type="EMBL" id="BMMM01000004">
    <property type="protein sequence ID" value="GGN62050.1"/>
    <property type="molecule type" value="Genomic_DNA"/>
</dbReference>
<sequence length="137" mass="15386">MARDKAGNWQSWYDISIPLAEERYRTHLDDLETRERKARERRAAAGLPVRSAQEKQAAMDRLTAEVRAHKLAEVRREQALTQRQVAVSMGVSAPRVSAIEHGELDRAEVATLRAYVEALGGRLRVVADFGDAEYTVA</sequence>
<reference evidence="3 4" key="1">
    <citation type="journal article" date="2014" name="Int. J. Syst. Evol. Microbiol.">
        <title>Complete genome sequence of Corynebacterium casei LMG S-19264T (=DSM 44701T), isolated from a smear-ripened cheese.</title>
        <authorList>
            <consortium name="US DOE Joint Genome Institute (JGI-PGF)"/>
            <person name="Walter F."/>
            <person name="Albersmeier A."/>
            <person name="Kalinowski J."/>
            <person name="Ruckert C."/>
        </authorList>
    </citation>
    <scope>NUCLEOTIDE SEQUENCE [LARGE SCALE GENOMIC DNA]</scope>
    <source>
        <strain evidence="3 4">CGMCC 4.7111</strain>
    </source>
</reference>
<organism evidence="3 4">
    <name type="scientific">Streptomyces albiflavescens</name>
    <dbReference type="NCBI Taxonomy" id="1623582"/>
    <lineage>
        <taxon>Bacteria</taxon>
        <taxon>Bacillati</taxon>
        <taxon>Actinomycetota</taxon>
        <taxon>Actinomycetes</taxon>
        <taxon>Kitasatosporales</taxon>
        <taxon>Streptomycetaceae</taxon>
        <taxon>Streptomyces</taxon>
    </lineage>
</organism>
<comment type="caution">
    <text evidence="3">The sequence shown here is derived from an EMBL/GenBank/DDBJ whole genome shotgun (WGS) entry which is preliminary data.</text>
</comment>
<dbReference type="Pfam" id="PF13744">
    <property type="entry name" value="HTH_37"/>
    <property type="match status" value="1"/>
</dbReference>
<dbReference type="GO" id="GO:0003677">
    <property type="term" value="F:DNA binding"/>
    <property type="evidence" value="ECO:0007669"/>
    <property type="project" value="InterPro"/>
</dbReference>
<dbReference type="InterPro" id="IPR010982">
    <property type="entry name" value="Lambda_DNA-bd_dom_sf"/>
</dbReference>
<dbReference type="SUPFAM" id="SSF47413">
    <property type="entry name" value="lambda repressor-like DNA-binding domains"/>
    <property type="match status" value="1"/>
</dbReference>
<dbReference type="Gene3D" id="1.10.260.40">
    <property type="entry name" value="lambda repressor-like DNA-binding domains"/>
    <property type="match status" value="1"/>
</dbReference>
<proteinExistence type="predicted"/>
<accession>A0A917Y1I1</accession>
<dbReference type="AlphaFoldDB" id="A0A917Y1I1"/>